<proteinExistence type="predicted"/>
<protein>
    <submittedName>
        <fullName evidence="1">Uncharacterized protein</fullName>
    </submittedName>
</protein>
<evidence type="ECO:0000313" key="1">
    <source>
        <dbReference type="EMBL" id="TKJ40668.1"/>
    </source>
</evidence>
<evidence type="ECO:0000313" key="2">
    <source>
        <dbReference type="Proteomes" id="UP000319619"/>
    </source>
</evidence>
<accession>A0A532V0H1</accession>
<gene>
    <name evidence="1" type="ORF">CEE37_06810</name>
</gene>
<dbReference type="AlphaFoldDB" id="A0A532V0H1"/>
<organism evidence="1 2">
    <name type="scientific">candidate division LCP-89 bacterium B3_LCP</name>
    <dbReference type="NCBI Taxonomy" id="2012998"/>
    <lineage>
        <taxon>Bacteria</taxon>
        <taxon>Pseudomonadati</taxon>
        <taxon>Bacteria division LCP-89</taxon>
    </lineage>
</organism>
<reference evidence="1 2" key="1">
    <citation type="submission" date="2017-06" db="EMBL/GenBank/DDBJ databases">
        <title>Novel microbial phyla capable of carbon fixation and sulfur reduction in deep-sea sediments.</title>
        <authorList>
            <person name="Huang J."/>
            <person name="Baker B."/>
            <person name="Wang Y."/>
        </authorList>
    </citation>
    <scope>NUCLEOTIDE SEQUENCE [LARGE SCALE GENOMIC DNA]</scope>
    <source>
        <strain evidence="1">B3_LCP</strain>
    </source>
</reference>
<dbReference type="EMBL" id="NJBN01000004">
    <property type="protein sequence ID" value="TKJ40668.1"/>
    <property type="molecule type" value="Genomic_DNA"/>
</dbReference>
<name>A0A532V0H1_UNCL8</name>
<comment type="caution">
    <text evidence="1">The sequence shown here is derived from an EMBL/GenBank/DDBJ whole genome shotgun (WGS) entry which is preliminary data.</text>
</comment>
<dbReference type="Proteomes" id="UP000319619">
    <property type="component" value="Unassembled WGS sequence"/>
</dbReference>
<sequence length="203" mass="22491">MQLLIDTDAFIKLGISGLFNDTLDLLNIDLNECGRLPALTYMLRKGSVPRLFGVDLCNKLIPLAESIPVLDQPRDSWLDKLKDVHDIDPGEAQIIAVAAESRLLVITGDKRALLALKSIANVATVLAGRIITIEAILILMCDQFGQEYVRERVRVISSFDTMIEVCFSTGNPEPREALLSYYQNLVVEVDPLILWNPSLIGEA</sequence>